<feature type="domain" description="LasR-specific antiactivator QslA" evidence="1">
    <location>
        <begin position="125"/>
        <end position="146"/>
    </location>
</feature>
<dbReference type="EMBL" id="UGUV01000001">
    <property type="protein sequence ID" value="SUD49642.1"/>
    <property type="molecule type" value="Genomic_DNA"/>
</dbReference>
<sequence>MRYPLFTRELRLGFYYCCTPLTWRCAMAEFESCIVPFPLQRSPLHESEGSHLPAEAAAELRGVMLGNLLDQLADLMGCSRQTCAYGSLLTQLWICSTKWSCSIVEPYPRREEVRDEQRRNDLPASHDGHPGVEIIWAADCREAFNQA</sequence>
<protein>
    <recommendedName>
        <fullName evidence="1">LasR-specific antiactivator QslA domain-containing protein</fullName>
    </recommendedName>
</protein>
<dbReference type="Pfam" id="PF18226">
    <property type="entry name" value="QslA"/>
    <property type="match status" value="1"/>
</dbReference>
<dbReference type="InterPro" id="IPR040654">
    <property type="entry name" value="QslA"/>
</dbReference>
<evidence type="ECO:0000313" key="2">
    <source>
        <dbReference type="EMBL" id="SUD49642.1"/>
    </source>
</evidence>
<organism evidence="2 3">
    <name type="scientific">Ectopseudomonas oleovorans</name>
    <name type="common">Pseudomonas oleovorans</name>
    <dbReference type="NCBI Taxonomy" id="301"/>
    <lineage>
        <taxon>Bacteria</taxon>
        <taxon>Pseudomonadati</taxon>
        <taxon>Pseudomonadota</taxon>
        <taxon>Gammaproteobacteria</taxon>
        <taxon>Pseudomonadales</taxon>
        <taxon>Pseudomonadaceae</taxon>
        <taxon>Ectopseudomonas</taxon>
    </lineage>
</organism>
<accession>A0A379JM08</accession>
<reference evidence="2 3" key="1">
    <citation type="submission" date="2018-06" db="EMBL/GenBank/DDBJ databases">
        <authorList>
            <consortium name="Pathogen Informatics"/>
            <person name="Doyle S."/>
        </authorList>
    </citation>
    <scope>NUCLEOTIDE SEQUENCE [LARGE SCALE GENOMIC DNA]</scope>
    <source>
        <strain evidence="2 3">NCTC10692</strain>
    </source>
</reference>
<dbReference type="AlphaFoldDB" id="A0A379JM08"/>
<proteinExistence type="predicted"/>
<gene>
    <name evidence="2" type="ORF">NCTC10692_00019</name>
</gene>
<evidence type="ECO:0000313" key="3">
    <source>
        <dbReference type="Proteomes" id="UP000255303"/>
    </source>
</evidence>
<evidence type="ECO:0000259" key="1">
    <source>
        <dbReference type="Pfam" id="PF18226"/>
    </source>
</evidence>
<name>A0A379JM08_ECTOL</name>
<dbReference type="Proteomes" id="UP000255303">
    <property type="component" value="Unassembled WGS sequence"/>
</dbReference>